<dbReference type="InterPro" id="IPR008271">
    <property type="entry name" value="Ser/Thr_kinase_AS"/>
</dbReference>
<dbReference type="Gene3D" id="1.25.40.10">
    <property type="entry name" value="Tetratricopeptide repeat domain"/>
    <property type="match status" value="2"/>
</dbReference>
<evidence type="ECO:0000313" key="3">
    <source>
        <dbReference type="Proteomes" id="UP000053095"/>
    </source>
</evidence>
<feature type="domain" description="Protein kinase" evidence="1">
    <location>
        <begin position="42"/>
        <end position="350"/>
    </location>
</feature>
<evidence type="ECO:0000313" key="2">
    <source>
        <dbReference type="EMBL" id="GAM35588.1"/>
    </source>
</evidence>
<sequence length="995" mass="111494">MDVFCTSYLSSFPNTNFIAPTTFITSLDAGHNHSHENFTRLLQHAQSLGVRILPLVWEPAFEVLGRDGATGRVNEDHINAKLAFAFKRFKPDNTNPSLSDSQFRDLQYSAMINEMTILSHPAIGEHDNITYFIGVGFELFSDTGEVWPMLIFSRLNQGDLGTYMAQSTSIQDDDILLDVIHGDIKPANVLIHHDVEHDSISVVLADFGFSAFSNTDDDLVYLPRSEPWEAPELHGRAFRLADAQKTDIYSFGLLCLWLFLRNVDMTDLGFPTTKIGNAFSGIDLDAFAAIQELKRDTDDAMLIWALRLLRGFTGMRNDLKHRLEQVFRMTLVRIPTERNTTMENLVGILLGTQDQSHEDQTRTDAVAHVTVPKWHGSLSIGKLFFHLEACDYRIHSFLTQALVNMAENTDCECCCENAAFQLALCYSLGFGVTQNTEDSSRWLSRSKKTSDEMSAAIMQIKDAHPGAGFLLRLAGYGYRTDLPLRYREDGILSLAIKEYRSMILARQRSLGPSHFSTKRLKGMLIYLLRWNNEYEEALDLAHDMIDNGKLEASDIMELKSNISLILHEIGNNTKAELIERELLNEYGSNQLTENTGRIDREIDLVGILTARGEHDEAIELGQKVLKDSIAILGTHHSSTRAARRTLASSYYRCGKLVEALHTTEELVQSEEQFSKLEHISPKIVEDVSRLGTLYYQLGRDDSAISCYAQVQEWIKRSIGNARYAANAINNLGTTLILRGDMSEAKTILEPLFNECHRLLGLKCEETALVMGNLAVVYHSEKDYAKAEQLERQVIDTRREVLGLSHPNTLTALGNHRALLLEQDKFGQALEVAREEVICVKSSPNISTEAVTDVTLTISIAFETAGAFENAISILEESISATVGRGPLQGACRVIVQRAICYIHLGQVDKGRETISTLLETLQVPFKEDLNIFIPDLLRLAKTLLLRDCTVEAKQALNLALVLSQKSNTVTDHVFDQIRTMASKLHQENDSSGPHH</sequence>
<gene>
    <name evidence="2" type="ORF">TCE0_017r04039</name>
</gene>
<dbReference type="InterPro" id="IPR011990">
    <property type="entry name" value="TPR-like_helical_dom_sf"/>
</dbReference>
<keyword evidence="3" id="KW-1185">Reference proteome</keyword>
<protein>
    <recommendedName>
        <fullName evidence="1">Protein kinase domain-containing protein</fullName>
    </recommendedName>
</protein>
<dbReference type="Gene3D" id="1.10.510.10">
    <property type="entry name" value="Transferase(Phosphotransferase) domain 1"/>
    <property type="match status" value="1"/>
</dbReference>
<dbReference type="Pfam" id="PF13374">
    <property type="entry name" value="TPR_10"/>
    <property type="match status" value="1"/>
</dbReference>
<dbReference type="GO" id="GO:0005524">
    <property type="term" value="F:ATP binding"/>
    <property type="evidence" value="ECO:0007669"/>
    <property type="project" value="InterPro"/>
</dbReference>
<dbReference type="PROSITE" id="PS00108">
    <property type="entry name" value="PROTEIN_KINASE_ST"/>
    <property type="match status" value="1"/>
</dbReference>
<dbReference type="InterPro" id="IPR019734">
    <property type="entry name" value="TPR_rpt"/>
</dbReference>
<dbReference type="Pfam" id="PF00069">
    <property type="entry name" value="Pkinase"/>
    <property type="match status" value="1"/>
</dbReference>
<reference evidence="3" key="1">
    <citation type="journal article" date="2015" name="Genome Announc.">
        <title>Draft genome sequence of Talaromyces cellulolyticus strain Y-94, a source of lignocellulosic biomass-degrading enzymes.</title>
        <authorList>
            <person name="Fujii T."/>
            <person name="Koike H."/>
            <person name="Sawayama S."/>
            <person name="Yano S."/>
            <person name="Inoue H."/>
        </authorList>
    </citation>
    <scope>NUCLEOTIDE SEQUENCE [LARGE SCALE GENOMIC DNA]</scope>
    <source>
        <strain evidence="3">Y-94</strain>
    </source>
</reference>
<organism evidence="2 3">
    <name type="scientific">Talaromyces pinophilus</name>
    <name type="common">Penicillium pinophilum</name>
    <dbReference type="NCBI Taxonomy" id="128442"/>
    <lineage>
        <taxon>Eukaryota</taxon>
        <taxon>Fungi</taxon>
        <taxon>Dikarya</taxon>
        <taxon>Ascomycota</taxon>
        <taxon>Pezizomycotina</taxon>
        <taxon>Eurotiomycetes</taxon>
        <taxon>Eurotiomycetidae</taxon>
        <taxon>Eurotiales</taxon>
        <taxon>Trichocomaceae</taxon>
        <taxon>Talaromyces</taxon>
        <taxon>Talaromyces sect. Talaromyces</taxon>
    </lineage>
</organism>
<dbReference type="Pfam" id="PF13424">
    <property type="entry name" value="TPR_12"/>
    <property type="match status" value="1"/>
</dbReference>
<dbReference type="InterPro" id="IPR053137">
    <property type="entry name" value="NLR-like"/>
</dbReference>
<dbReference type="PROSITE" id="PS50011">
    <property type="entry name" value="PROTEIN_KINASE_DOM"/>
    <property type="match status" value="1"/>
</dbReference>
<comment type="caution">
    <text evidence="2">The sequence shown here is derived from an EMBL/GenBank/DDBJ whole genome shotgun (WGS) entry which is preliminary data.</text>
</comment>
<evidence type="ECO:0000259" key="1">
    <source>
        <dbReference type="PROSITE" id="PS50011"/>
    </source>
</evidence>
<dbReference type="InterPro" id="IPR011009">
    <property type="entry name" value="Kinase-like_dom_sf"/>
</dbReference>
<dbReference type="PANTHER" id="PTHR46082:SF6">
    <property type="entry name" value="AAA+ ATPASE DOMAIN-CONTAINING PROTEIN-RELATED"/>
    <property type="match status" value="1"/>
</dbReference>
<dbReference type="SUPFAM" id="SSF56112">
    <property type="entry name" value="Protein kinase-like (PK-like)"/>
    <property type="match status" value="1"/>
</dbReference>
<dbReference type="AlphaFoldDB" id="A0A6V8H2P6"/>
<proteinExistence type="predicted"/>
<dbReference type="SUPFAM" id="SSF48452">
    <property type="entry name" value="TPR-like"/>
    <property type="match status" value="3"/>
</dbReference>
<dbReference type="InterPro" id="IPR000719">
    <property type="entry name" value="Prot_kinase_dom"/>
</dbReference>
<dbReference type="PANTHER" id="PTHR46082">
    <property type="entry name" value="ATP/GTP-BINDING PROTEIN-RELATED"/>
    <property type="match status" value="1"/>
</dbReference>
<name>A0A6V8H2P6_TALPI</name>
<dbReference type="SMART" id="SM00220">
    <property type="entry name" value="S_TKc"/>
    <property type="match status" value="1"/>
</dbReference>
<dbReference type="Proteomes" id="UP000053095">
    <property type="component" value="Unassembled WGS sequence"/>
</dbReference>
<accession>A0A6V8H2P6</accession>
<dbReference type="EMBL" id="DF933813">
    <property type="protein sequence ID" value="GAM35588.1"/>
    <property type="molecule type" value="Genomic_DNA"/>
</dbReference>
<dbReference type="Pfam" id="PF13181">
    <property type="entry name" value="TPR_8"/>
    <property type="match status" value="1"/>
</dbReference>
<dbReference type="GO" id="GO:0004672">
    <property type="term" value="F:protein kinase activity"/>
    <property type="evidence" value="ECO:0007669"/>
    <property type="project" value="InterPro"/>
</dbReference>